<keyword evidence="2" id="KW-1185">Reference proteome</keyword>
<sequence>GLPGNQTSPHRHSALLAQVKRAEQLRATSMRAPKGLRN</sequence>
<dbReference type="AlphaFoldDB" id="A0A093EQP8"/>
<feature type="non-terminal residue" evidence="1">
    <location>
        <position position="1"/>
    </location>
</feature>
<evidence type="ECO:0000313" key="2">
    <source>
        <dbReference type="Proteomes" id="UP000054190"/>
    </source>
</evidence>
<protein>
    <submittedName>
        <fullName evidence="1">Uncharacterized protein</fullName>
    </submittedName>
</protein>
<dbReference type="Proteomes" id="UP000054190">
    <property type="component" value="Unassembled WGS sequence"/>
</dbReference>
<reference evidence="1 2" key="1">
    <citation type="submission" date="2014-04" db="EMBL/GenBank/DDBJ databases">
        <title>Genome evolution of avian class.</title>
        <authorList>
            <person name="Zhang G."/>
            <person name="Li C."/>
        </authorList>
    </citation>
    <scope>NUCLEOTIDE SEQUENCE [LARGE SCALE GENOMIC DNA]</scope>
    <source>
        <strain evidence="1">BGI_N341</strain>
    </source>
</reference>
<name>A0A093EQP8_TYTAL</name>
<gene>
    <name evidence="1" type="ORF">N341_11995</name>
</gene>
<feature type="non-terminal residue" evidence="1">
    <location>
        <position position="38"/>
    </location>
</feature>
<dbReference type="EMBL" id="KK367973">
    <property type="protein sequence ID" value="KFV42067.1"/>
    <property type="molecule type" value="Genomic_DNA"/>
</dbReference>
<accession>A0A093EQP8</accession>
<evidence type="ECO:0000313" key="1">
    <source>
        <dbReference type="EMBL" id="KFV42067.1"/>
    </source>
</evidence>
<proteinExistence type="predicted"/>
<organism evidence="1 2">
    <name type="scientific">Tyto alba</name>
    <name type="common">Barn owl</name>
    <dbReference type="NCBI Taxonomy" id="56313"/>
    <lineage>
        <taxon>Eukaryota</taxon>
        <taxon>Metazoa</taxon>
        <taxon>Chordata</taxon>
        <taxon>Craniata</taxon>
        <taxon>Vertebrata</taxon>
        <taxon>Euteleostomi</taxon>
        <taxon>Archelosauria</taxon>
        <taxon>Archosauria</taxon>
        <taxon>Dinosauria</taxon>
        <taxon>Saurischia</taxon>
        <taxon>Theropoda</taxon>
        <taxon>Coelurosauria</taxon>
        <taxon>Aves</taxon>
        <taxon>Neognathae</taxon>
        <taxon>Neoaves</taxon>
        <taxon>Telluraves</taxon>
        <taxon>Strigiformes</taxon>
        <taxon>Tytonidae</taxon>
        <taxon>Tyto</taxon>
    </lineage>
</organism>